<accession>A0A8E2DI15</accession>
<dbReference type="AlphaFoldDB" id="A0A8E2DI15"/>
<organism evidence="2 3">
    <name type="scientific">Obba rivulosa</name>
    <dbReference type="NCBI Taxonomy" id="1052685"/>
    <lineage>
        <taxon>Eukaryota</taxon>
        <taxon>Fungi</taxon>
        <taxon>Dikarya</taxon>
        <taxon>Basidiomycota</taxon>
        <taxon>Agaricomycotina</taxon>
        <taxon>Agaricomycetes</taxon>
        <taxon>Polyporales</taxon>
        <taxon>Gelatoporiaceae</taxon>
        <taxon>Obba</taxon>
    </lineage>
</organism>
<feature type="compositionally biased region" description="Basic and acidic residues" evidence="1">
    <location>
        <begin position="197"/>
        <end position="213"/>
    </location>
</feature>
<evidence type="ECO:0000313" key="2">
    <source>
        <dbReference type="EMBL" id="OCH88825.1"/>
    </source>
</evidence>
<dbReference type="Proteomes" id="UP000250043">
    <property type="component" value="Unassembled WGS sequence"/>
</dbReference>
<dbReference type="EMBL" id="KV722442">
    <property type="protein sequence ID" value="OCH88825.1"/>
    <property type="molecule type" value="Genomic_DNA"/>
</dbReference>
<feature type="region of interest" description="Disordered" evidence="1">
    <location>
        <begin position="185"/>
        <end position="213"/>
    </location>
</feature>
<keyword evidence="3" id="KW-1185">Reference proteome</keyword>
<name>A0A8E2DI15_9APHY</name>
<reference evidence="2 3" key="1">
    <citation type="submission" date="2016-07" db="EMBL/GenBank/DDBJ databases">
        <title>Draft genome of the white-rot fungus Obba rivulosa 3A-2.</title>
        <authorList>
            <consortium name="DOE Joint Genome Institute"/>
            <person name="Miettinen O."/>
            <person name="Riley R."/>
            <person name="Acob R."/>
            <person name="Barry K."/>
            <person name="Cullen D."/>
            <person name="De Vries R."/>
            <person name="Hainaut M."/>
            <person name="Hatakka A."/>
            <person name="Henrissat B."/>
            <person name="Hilden K."/>
            <person name="Kuo R."/>
            <person name="Labutti K."/>
            <person name="Lipzen A."/>
            <person name="Makela M.R."/>
            <person name="Sandor L."/>
            <person name="Spatafora J.W."/>
            <person name="Grigoriev I.V."/>
            <person name="Hibbett D.S."/>
        </authorList>
    </citation>
    <scope>NUCLEOTIDE SEQUENCE [LARGE SCALE GENOMIC DNA]</scope>
    <source>
        <strain evidence="2 3">3A-2</strain>
    </source>
</reference>
<protein>
    <submittedName>
        <fullName evidence="2">Uncharacterized protein</fullName>
    </submittedName>
</protein>
<evidence type="ECO:0000313" key="3">
    <source>
        <dbReference type="Proteomes" id="UP000250043"/>
    </source>
</evidence>
<proteinExistence type="predicted"/>
<sequence length="213" mass="23367">MLRCGNTCGEQTNHSPRNSLCLLKSSVCGLLCTAGLTSAARIPTATVQEDAYCGRCDTPLLCYQGRHVLFPRPACLDTCRRRPISRDTGSRPTRRQSWRACTAAGAGNGYHCPRWSVQCHQSRPDSPTAPSTSAGWVTALLTLYRCGLPLRSVQWCRQPTRQEAGSHSVRCRLVVSALPSKGAHVRVSSQLTTHDQLTGKDMRDDHGQHHVAF</sequence>
<feature type="compositionally biased region" description="Polar residues" evidence="1">
    <location>
        <begin position="187"/>
        <end position="196"/>
    </location>
</feature>
<evidence type="ECO:0000256" key="1">
    <source>
        <dbReference type="SAM" id="MobiDB-lite"/>
    </source>
</evidence>
<gene>
    <name evidence="2" type="ORF">OBBRIDRAFT_61290</name>
</gene>